<evidence type="ECO:0000313" key="13">
    <source>
        <dbReference type="EMBL" id="CAF2152485.1"/>
    </source>
</evidence>
<dbReference type="InterPro" id="IPR013210">
    <property type="entry name" value="LRR_N_plant-typ"/>
</dbReference>
<evidence type="ECO:0000256" key="10">
    <source>
        <dbReference type="SAM" id="Phobius"/>
    </source>
</evidence>
<evidence type="ECO:0000256" key="1">
    <source>
        <dbReference type="ARBA" id="ARBA00004251"/>
    </source>
</evidence>
<evidence type="ECO:0000256" key="2">
    <source>
        <dbReference type="ARBA" id="ARBA00009592"/>
    </source>
</evidence>
<dbReference type="Pfam" id="PF13855">
    <property type="entry name" value="LRR_8"/>
    <property type="match status" value="1"/>
</dbReference>
<evidence type="ECO:0000256" key="3">
    <source>
        <dbReference type="ARBA" id="ARBA00022614"/>
    </source>
</evidence>
<evidence type="ECO:0000256" key="9">
    <source>
        <dbReference type="ARBA" id="ARBA00023180"/>
    </source>
</evidence>
<evidence type="ECO:0000256" key="4">
    <source>
        <dbReference type="ARBA" id="ARBA00022692"/>
    </source>
</evidence>
<dbReference type="InterPro" id="IPR032675">
    <property type="entry name" value="LRR_dom_sf"/>
</dbReference>
<dbReference type="PANTHER" id="PTHR48062:SF25">
    <property type="entry name" value="RECEPTOR-LIKE PROTEIN 9A-RELATED"/>
    <property type="match status" value="1"/>
</dbReference>
<dbReference type="EMBL" id="HG994355">
    <property type="protein sequence ID" value="CAF2152485.1"/>
    <property type="molecule type" value="Genomic_DNA"/>
</dbReference>
<dbReference type="Pfam" id="PF13516">
    <property type="entry name" value="LRR_6"/>
    <property type="match status" value="1"/>
</dbReference>
<evidence type="ECO:0000256" key="6">
    <source>
        <dbReference type="ARBA" id="ARBA00022989"/>
    </source>
</evidence>
<comment type="subcellular location">
    <subcellularLocation>
        <location evidence="1">Cell membrane</location>
        <topology evidence="1">Single-pass type I membrane protein</topology>
    </subcellularLocation>
</comment>
<dbReference type="PANTHER" id="PTHR48062">
    <property type="entry name" value="RECEPTOR-LIKE PROTEIN 14"/>
    <property type="match status" value="1"/>
</dbReference>
<keyword evidence="4 10" id="KW-0812">Transmembrane</keyword>
<dbReference type="Proteomes" id="UP001295469">
    <property type="component" value="Chromosome A01"/>
</dbReference>
<feature type="transmembrane region" description="Helical" evidence="10">
    <location>
        <begin position="154"/>
        <end position="173"/>
    </location>
</feature>
<dbReference type="AlphaFoldDB" id="A0A816XYT0"/>
<dbReference type="FunFam" id="3.80.10.10:FF:001678">
    <property type="entry name" value="Calmodulin-binding receptor kinase CaMRLK"/>
    <property type="match status" value="1"/>
</dbReference>
<feature type="chain" id="PRO_5032933204" evidence="11">
    <location>
        <begin position="20"/>
        <end position="885"/>
    </location>
</feature>
<dbReference type="InterPro" id="IPR051502">
    <property type="entry name" value="RLP_Defense_Trigger"/>
</dbReference>
<keyword evidence="5" id="KW-0677">Repeat</keyword>
<dbReference type="Pfam" id="PF00560">
    <property type="entry name" value="LRR_1"/>
    <property type="match status" value="5"/>
</dbReference>
<dbReference type="GO" id="GO:0005886">
    <property type="term" value="C:plasma membrane"/>
    <property type="evidence" value="ECO:0007669"/>
    <property type="project" value="UniProtKB-SubCell"/>
</dbReference>
<gene>
    <name evidence="13" type="ORF">DARMORV10_A01P28210.1</name>
</gene>
<feature type="transmembrane region" description="Helical" evidence="10">
    <location>
        <begin position="200"/>
        <end position="224"/>
    </location>
</feature>
<accession>A0A816XYT0</accession>
<keyword evidence="6 10" id="KW-1133">Transmembrane helix</keyword>
<feature type="domain" description="Leucine-rich repeat-containing N-terminal plant-type" evidence="12">
    <location>
        <begin position="31"/>
        <end position="68"/>
    </location>
</feature>
<evidence type="ECO:0000259" key="12">
    <source>
        <dbReference type="Pfam" id="PF08263"/>
    </source>
</evidence>
<evidence type="ECO:0000256" key="7">
    <source>
        <dbReference type="ARBA" id="ARBA00023136"/>
    </source>
</evidence>
<comment type="similarity">
    <text evidence="2">Belongs to the RLP family.</text>
</comment>
<protein>
    <submittedName>
        <fullName evidence="13">(rape) hypothetical protein</fullName>
    </submittedName>
</protein>
<sequence>MLVFSVPRFFFTTWVIVVSLQMHGYRSCIEKERKGLLELNAYVNSEFPYDWPNDTDSDCCQWDRVKCNFTTGSVVGLFLNSTYTVRPLLNLSLLYPFPELKTLNLDYFNSTGWFDNIHGYKSLGKLKKLEILDLSHNFVNNSVFLNAASPLKTLILHVSFINLFFVATCIAELKDLRNLKLLDLSGNMLSGPLPGKCFSFVHLLISVWVSSGLFVFFSLGRFLFPSHHHQMNLNLDLGETLQSLVHPLCERRLPLRSRLNRLQGQLHLNLLLHLSCRMCLVVVGLPAQNFPELGISAQALDLSDNKFSGTLEEQGLCQLKNLRELDLSRNEVIGRLPQCFRSLSKLEVLDISSNKFSGTSPSLISNLSSLQYLSLSDNEFEGVFSVELIANLSKLKVFKLSSRTSFLQIENKISLQPRFQLSVIELQYCNLETVPRFLQHQKDLRLINLSNKKLTRISPSWFLENYPRLQVLLLQNNSFTMLQFPRLLLNQSMQILDVSSNKFYQGLPETQRVSHMNLSNNGFQGNLPFSFGEMKKIKFLDLSHNNFSGTLPIKLLTSCYKLFTWKLSYNSFTGQIFSQPTKLTSMMVLIADNNQFTGIGDGLLNSTGLVYFDLSNNLLQGVIPSWFGGFHFMYFSASDNLINGTIPSSLFNIPFKLLDLSRNKFSGSLPSNFSGRDMGLLYLYDNEFSGLVPSTLLENAMLLDMRNNKLSGTIPHFGEDEFFCTFIYASNQAFDSVQWDFVLKSLTVIGVPEKFIHWIKLCITSPSFSVQVNGELAGYFQRVDANSLEAYSMSFVSRFLDLPLEFYLDYSGYLDFSVEFTSKRRYDSYIGESFDFIFGLDFSDNELSGEIPRELGDLQRMRALNLSYNSLSGLVPESFCNLTDI</sequence>
<proteinExistence type="inferred from homology"/>
<keyword evidence="8" id="KW-0675">Receptor</keyword>
<dbReference type="Gene3D" id="3.80.10.10">
    <property type="entry name" value="Ribonuclease Inhibitor"/>
    <property type="match status" value="6"/>
</dbReference>
<evidence type="ECO:0000256" key="11">
    <source>
        <dbReference type="SAM" id="SignalP"/>
    </source>
</evidence>
<dbReference type="SUPFAM" id="SSF52058">
    <property type="entry name" value="L domain-like"/>
    <property type="match status" value="4"/>
</dbReference>
<keyword evidence="11" id="KW-0732">Signal</keyword>
<evidence type="ECO:0000256" key="5">
    <source>
        <dbReference type="ARBA" id="ARBA00022737"/>
    </source>
</evidence>
<name>A0A816XYT0_BRANA</name>
<dbReference type="SMART" id="SM00369">
    <property type="entry name" value="LRR_TYP"/>
    <property type="match status" value="9"/>
</dbReference>
<feature type="signal peptide" evidence="11">
    <location>
        <begin position="1"/>
        <end position="19"/>
    </location>
</feature>
<organism evidence="13">
    <name type="scientific">Brassica napus</name>
    <name type="common">Rape</name>
    <dbReference type="NCBI Taxonomy" id="3708"/>
    <lineage>
        <taxon>Eukaryota</taxon>
        <taxon>Viridiplantae</taxon>
        <taxon>Streptophyta</taxon>
        <taxon>Embryophyta</taxon>
        <taxon>Tracheophyta</taxon>
        <taxon>Spermatophyta</taxon>
        <taxon>Magnoliopsida</taxon>
        <taxon>eudicotyledons</taxon>
        <taxon>Gunneridae</taxon>
        <taxon>Pentapetalae</taxon>
        <taxon>rosids</taxon>
        <taxon>malvids</taxon>
        <taxon>Brassicales</taxon>
        <taxon>Brassicaceae</taxon>
        <taxon>Brassiceae</taxon>
        <taxon>Brassica</taxon>
    </lineage>
</organism>
<reference evidence="13" key="1">
    <citation type="submission" date="2021-01" db="EMBL/GenBank/DDBJ databases">
        <authorList>
            <consortium name="Genoscope - CEA"/>
            <person name="William W."/>
        </authorList>
    </citation>
    <scope>NUCLEOTIDE SEQUENCE</scope>
</reference>
<dbReference type="InterPro" id="IPR001611">
    <property type="entry name" value="Leu-rich_rpt"/>
</dbReference>
<keyword evidence="7 10" id="KW-0472">Membrane</keyword>
<dbReference type="InterPro" id="IPR003591">
    <property type="entry name" value="Leu-rich_rpt_typical-subtyp"/>
</dbReference>
<keyword evidence="3" id="KW-0433">Leucine-rich repeat</keyword>
<dbReference type="Pfam" id="PF08263">
    <property type="entry name" value="LRRNT_2"/>
    <property type="match status" value="1"/>
</dbReference>
<keyword evidence="9" id="KW-0325">Glycoprotein</keyword>
<evidence type="ECO:0000256" key="8">
    <source>
        <dbReference type="ARBA" id="ARBA00023170"/>
    </source>
</evidence>